<gene>
    <name evidence="5" type="ORF">GOMPHAMPRED_001895</name>
</gene>
<dbReference type="InterPro" id="IPR027519">
    <property type="entry name" value="KFase_ver/fungi-typ"/>
</dbReference>
<comment type="function">
    <text evidence="3">Catalyzes the hydrolysis of N-formyl-L-kynurenine to L-kynurenine, the second step in the kynurenine pathway of tryptophan degradation. Kynurenine may be further oxidized to nicotinic acid, NAD(H) and NADP(H). Required for elimination of toxic metabolites.</text>
</comment>
<sequence>MEPGQVFRYASLSELNSLEVHLPKNPQHDHQPKFWVVYIHGGAWRDPATNSSSIQPSLSGLLPAAAWIEGVASLNYRLSGNPGSDDAAHNAIHPDHVEDVLTAICWLENKYRFGERYILVGHSAGATLAFQAVAGHWEARDSSPDYPLSSFVKPLAVAGLAGIYDIQILLKSFSAIPLYRSFIEAAFGKDETVWKRASPTHVDLSHWRNARCVVLADSDEDKLIDTPQADAMWSHLVSNESEHRLDVRMKLRGDHDDMWNKGHELAKVILHTLDLLKKFLREGSLPLSSDL</sequence>
<feature type="active site" evidence="3">
    <location>
        <position position="221"/>
    </location>
</feature>
<evidence type="ECO:0000256" key="3">
    <source>
        <dbReference type="HAMAP-Rule" id="MF_03014"/>
    </source>
</evidence>
<name>A0A8H3IN69_9LECA</name>
<evidence type="ECO:0000313" key="5">
    <source>
        <dbReference type="EMBL" id="CAF9919839.1"/>
    </source>
</evidence>
<dbReference type="Pfam" id="PF20434">
    <property type="entry name" value="BD-FAE"/>
    <property type="match status" value="1"/>
</dbReference>
<dbReference type="AlphaFoldDB" id="A0A8H3IN69"/>
<dbReference type="EMBL" id="CAJPDQ010000015">
    <property type="protein sequence ID" value="CAF9919839.1"/>
    <property type="molecule type" value="Genomic_DNA"/>
</dbReference>
<comment type="catalytic activity">
    <reaction evidence="3">
        <text>N-formyl-L-kynurenine + H2O = L-kynurenine + formate + H(+)</text>
        <dbReference type="Rhea" id="RHEA:13009"/>
        <dbReference type="ChEBI" id="CHEBI:15377"/>
        <dbReference type="ChEBI" id="CHEBI:15378"/>
        <dbReference type="ChEBI" id="CHEBI:15740"/>
        <dbReference type="ChEBI" id="CHEBI:57959"/>
        <dbReference type="ChEBI" id="CHEBI:58629"/>
        <dbReference type="EC" id="3.5.1.9"/>
    </reaction>
</comment>
<protein>
    <recommendedName>
        <fullName evidence="3">Kynurenine formamidase</fullName>
        <shortName evidence="3">KFA</shortName>
        <shortName evidence="3">KFase</shortName>
        <ecNumber evidence="3">3.5.1.9</ecNumber>
    </recommendedName>
    <alternativeName>
        <fullName evidence="3">Arylformamidase</fullName>
    </alternativeName>
    <alternativeName>
        <fullName evidence="3">N-formylkynurenine formamidase</fullName>
        <shortName evidence="3">FKF</shortName>
    </alternativeName>
</protein>
<comment type="subunit">
    <text evidence="3">Homodimer.</text>
</comment>
<dbReference type="PANTHER" id="PTHR48081">
    <property type="entry name" value="AB HYDROLASE SUPERFAMILY PROTEIN C4A8.06C"/>
    <property type="match status" value="1"/>
</dbReference>
<evidence type="ECO:0000256" key="1">
    <source>
        <dbReference type="ARBA" id="ARBA00022801"/>
    </source>
</evidence>
<reference evidence="5" key="1">
    <citation type="submission" date="2021-03" db="EMBL/GenBank/DDBJ databases">
        <authorList>
            <person name="Tagirdzhanova G."/>
        </authorList>
    </citation>
    <scope>NUCLEOTIDE SEQUENCE</scope>
</reference>
<dbReference type="EC" id="3.5.1.9" evidence="3"/>
<dbReference type="OrthoDB" id="420264at2759"/>
<dbReference type="SUPFAM" id="SSF53474">
    <property type="entry name" value="alpha/beta-Hydrolases"/>
    <property type="match status" value="1"/>
</dbReference>
<dbReference type="Gene3D" id="3.40.50.1820">
    <property type="entry name" value="alpha/beta hydrolase"/>
    <property type="match status" value="1"/>
</dbReference>
<comment type="pathway">
    <text evidence="3">Amino-acid degradation; L-tryptophan degradation via kynurenine pathway; L-kynurenine from L-tryptophan: step 2/2.</text>
</comment>
<organism evidence="5 6">
    <name type="scientific">Gomphillus americanus</name>
    <dbReference type="NCBI Taxonomy" id="1940652"/>
    <lineage>
        <taxon>Eukaryota</taxon>
        <taxon>Fungi</taxon>
        <taxon>Dikarya</taxon>
        <taxon>Ascomycota</taxon>
        <taxon>Pezizomycotina</taxon>
        <taxon>Lecanoromycetes</taxon>
        <taxon>OSLEUM clade</taxon>
        <taxon>Ostropomycetidae</taxon>
        <taxon>Ostropales</taxon>
        <taxon>Graphidaceae</taxon>
        <taxon>Gomphilloideae</taxon>
        <taxon>Gomphillus</taxon>
    </lineage>
</organism>
<dbReference type="GO" id="GO:0034354">
    <property type="term" value="P:'de novo' NAD+ biosynthetic process from L-tryptophan"/>
    <property type="evidence" value="ECO:0007669"/>
    <property type="project" value="UniProtKB-UniRule"/>
</dbReference>
<keyword evidence="2 3" id="KW-0823">Tryptophan catabolism</keyword>
<feature type="short sequence motif" description="HGGXW" evidence="3">
    <location>
        <begin position="40"/>
        <end position="44"/>
    </location>
</feature>
<dbReference type="HAMAP" id="MF_03014">
    <property type="entry name" value="KFase"/>
    <property type="match status" value="1"/>
</dbReference>
<evidence type="ECO:0000313" key="6">
    <source>
        <dbReference type="Proteomes" id="UP000664169"/>
    </source>
</evidence>
<dbReference type="UniPathway" id="UPA00333">
    <property type="reaction ID" value="UER00454"/>
</dbReference>
<keyword evidence="1 3" id="KW-0378">Hydrolase</keyword>
<evidence type="ECO:0000256" key="2">
    <source>
        <dbReference type="ARBA" id="ARBA00023079"/>
    </source>
</evidence>
<proteinExistence type="inferred from homology"/>
<accession>A0A8H3IN69</accession>
<dbReference type="Proteomes" id="UP000664169">
    <property type="component" value="Unassembled WGS sequence"/>
</dbReference>
<dbReference type="GO" id="GO:0019441">
    <property type="term" value="P:L-tryptophan catabolic process to kynurenine"/>
    <property type="evidence" value="ECO:0007669"/>
    <property type="project" value="UniProtKB-UniRule"/>
</dbReference>
<dbReference type="InterPro" id="IPR050300">
    <property type="entry name" value="GDXG_lipolytic_enzyme"/>
</dbReference>
<comment type="domain">
    <text evidence="3">The main chain amide nitrogen atoms of the second glycine and its adjacent residue in the HGGXW motif define the oxyanion hole, and stabilize the oxyanion that forms during the nucleophilic attack by the catalytic serine during substrate cleavage.</text>
</comment>
<keyword evidence="6" id="KW-1185">Reference proteome</keyword>
<feature type="domain" description="BD-FAE-like" evidence="4">
    <location>
        <begin position="19"/>
        <end position="235"/>
    </location>
</feature>
<evidence type="ECO:0000259" key="4">
    <source>
        <dbReference type="Pfam" id="PF20434"/>
    </source>
</evidence>
<dbReference type="InterPro" id="IPR049492">
    <property type="entry name" value="BD-FAE-like_dom"/>
</dbReference>
<comment type="caution">
    <text evidence="5">The sequence shown here is derived from an EMBL/GenBank/DDBJ whole genome shotgun (WGS) entry which is preliminary data.</text>
</comment>
<dbReference type="PANTHER" id="PTHR48081:SF33">
    <property type="entry name" value="KYNURENINE FORMAMIDASE"/>
    <property type="match status" value="1"/>
</dbReference>
<feature type="active site" evidence="3">
    <location>
        <position position="255"/>
    </location>
</feature>
<feature type="active site" description="Nucleophile" evidence="3">
    <location>
        <position position="123"/>
    </location>
</feature>
<dbReference type="InterPro" id="IPR029058">
    <property type="entry name" value="AB_hydrolase_fold"/>
</dbReference>
<comment type="similarity">
    <text evidence="3">Belongs to the kynurenine formamidase family.</text>
</comment>
<dbReference type="GO" id="GO:0004061">
    <property type="term" value="F:arylformamidase activity"/>
    <property type="evidence" value="ECO:0007669"/>
    <property type="project" value="UniProtKB-UniRule"/>
</dbReference>